<dbReference type="InterPro" id="IPR013785">
    <property type="entry name" value="Aldolase_TIM"/>
</dbReference>
<dbReference type="InterPro" id="IPR007197">
    <property type="entry name" value="rSAM"/>
</dbReference>
<dbReference type="InterPro" id="IPR002684">
    <property type="entry name" value="Biotin_synth/BioAB"/>
</dbReference>
<feature type="binding site" evidence="13">
    <location>
        <position position="65"/>
    </location>
    <ligand>
        <name>[4Fe-4S] cluster</name>
        <dbReference type="ChEBI" id="CHEBI:49883"/>
        <note>4Fe-4S-S-AdoMet</note>
    </ligand>
</feature>
<dbReference type="SFLD" id="SFLDG01278">
    <property type="entry name" value="biotin_synthase_like"/>
    <property type="match status" value="1"/>
</dbReference>
<dbReference type="SMART" id="SM00729">
    <property type="entry name" value="Elp3"/>
    <property type="match status" value="1"/>
</dbReference>
<feature type="binding site" evidence="13">
    <location>
        <position position="140"/>
    </location>
    <ligand>
        <name>[2Fe-2S] cluster</name>
        <dbReference type="ChEBI" id="CHEBI:190135"/>
    </ligand>
</feature>
<dbReference type="CDD" id="cd01335">
    <property type="entry name" value="Radical_SAM"/>
    <property type="match status" value="1"/>
</dbReference>
<proteinExistence type="inferred from homology"/>
<dbReference type="InterPro" id="IPR010722">
    <property type="entry name" value="BATS_dom"/>
</dbReference>
<feature type="binding site" evidence="13">
    <location>
        <position position="200"/>
    </location>
    <ligand>
        <name>[2Fe-2S] cluster</name>
        <dbReference type="ChEBI" id="CHEBI:190135"/>
    </ligand>
</feature>
<keyword evidence="9 13" id="KW-0093">Biotin biosynthesis</keyword>
<comment type="caution">
    <text evidence="15">The sequence shown here is derived from an EMBL/GenBank/DDBJ whole genome shotgun (WGS) entry which is preliminary data.</text>
</comment>
<keyword evidence="5 13" id="KW-0808">Transferase</keyword>
<dbReference type="PIRSF" id="PIRSF001619">
    <property type="entry name" value="Biotin_synth"/>
    <property type="match status" value="1"/>
</dbReference>
<keyword evidence="10 13" id="KW-0408">Iron</keyword>
<feature type="binding site" evidence="13">
    <location>
        <position position="272"/>
    </location>
    <ligand>
        <name>[2Fe-2S] cluster</name>
        <dbReference type="ChEBI" id="CHEBI:190135"/>
    </ligand>
</feature>
<comment type="pathway">
    <text evidence="1 13">Cofactor biosynthesis; biotin biosynthesis; biotin from 7,8-diaminononanoate: step 2/2.</text>
</comment>
<feature type="domain" description="Radical SAM core" evidence="14">
    <location>
        <begin position="50"/>
        <end position="269"/>
    </location>
</feature>
<evidence type="ECO:0000256" key="3">
    <source>
        <dbReference type="ARBA" id="ARBA00012236"/>
    </source>
</evidence>
<dbReference type="SFLD" id="SFLDS00029">
    <property type="entry name" value="Radical_SAM"/>
    <property type="match status" value="1"/>
</dbReference>
<sequence length="359" mass="40169">MMVRYQATQAQETLSRHDWRREEIQALLELPFNDLLFQAQGVHRRYFDPNAVQISTLLSIKTGACPEDCKYCPQSGHYNTGLEREKLMQVEAVLAKARKAKAVGASRFCMGAAWKNPSAKDMPYVLEMVRGVRELGLETCMTLGMLTRDQAERLSEAGLDYYNHNLDTSPEYYGEIITTRTYADRLETLDHVRQSGMKVCCGGILGMGESVDDRAGLLEQLANLPAHPESVPINMLIRIQGTPLEHVEDLDPIDFIRTVAVARILMPGSHVRLAAGRELMNDQTQAMAFFAGANSIFYGERLLTAQNPQANHDRRLFERLGLHPERREEADDAACEAAIQESMARARIDAMVTDAAAQP</sequence>
<feature type="binding site" evidence="13">
    <location>
        <position position="72"/>
    </location>
    <ligand>
        <name>[4Fe-4S] cluster</name>
        <dbReference type="ChEBI" id="CHEBI:49883"/>
        <note>4Fe-4S-S-AdoMet</note>
    </ligand>
</feature>
<dbReference type="HAMAP" id="MF_01694">
    <property type="entry name" value="BioB"/>
    <property type="match status" value="1"/>
</dbReference>
<protein>
    <recommendedName>
        <fullName evidence="3 13">Biotin synthase</fullName>
        <ecNumber evidence="3 13">2.8.1.6</ecNumber>
    </recommendedName>
</protein>
<gene>
    <name evidence="13 15" type="primary">bioB</name>
    <name evidence="15" type="ORF">GCM10023342_27380</name>
</gene>
<keyword evidence="6 13" id="KW-0949">S-adenosyl-L-methionine</keyword>
<dbReference type="RefSeq" id="WP_345473576.1">
    <property type="nucleotide sequence ID" value="NZ_BAABKI010000028.1"/>
</dbReference>
<dbReference type="SMART" id="SM00876">
    <property type="entry name" value="BATS"/>
    <property type="match status" value="1"/>
</dbReference>
<feature type="binding site" evidence="13">
    <location>
        <position position="109"/>
    </location>
    <ligand>
        <name>[2Fe-2S] cluster</name>
        <dbReference type="ChEBI" id="CHEBI:190135"/>
    </ligand>
</feature>
<dbReference type="InterPro" id="IPR006638">
    <property type="entry name" value="Elp3/MiaA/NifB-like_rSAM"/>
</dbReference>
<comment type="function">
    <text evidence="13">Catalyzes the conversion of dethiobiotin (DTB) to biotin by the insertion of a sulfur atom into dethiobiotin via a radical-based mechanism.</text>
</comment>
<dbReference type="PROSITE" id="PS51918">
    <property type="entry name" value="RADICAL_SAM"/>
    <property type="match status" value="1"/>
</dbReference>
<evidence type="ECO:0000256" key="8">
    <source>
        <dbReference type="ARBA" id="ARBA00022723"/>
    </source>
</evidence>
<comment type="catalytic activity">
    <reaction evidence="12 13">
        <text>(4R,5S)-dethiobiotin + (sulfur carrier)-SH + 2 reduced [2Fe-2S]-[ferredoxin] + 2 S-adenosyl-L-methionine = (sulfur carrier)-H + biotin + 2 5'-deoxyadenosine + 2 L-methionine + 2 oxidized [2Fe-2S]-[ferredoxin]</text>
        <dbReference type="Rhea" id="RHEA:22060"/>
        <dbReference type="Rhea" id="RHEA-COMP:10000"/>
        <dbReference type="Rhea" id="RHEA-COMP:10001"/>
        <dbReference type="Rhea" id="RHEA-COMP:14737"/>
        <dbReference type="Rhea" id="RHEA-COMP:14739"/>
        <dbReference type="ChEBI" id="CHEBI:17319"/>
        <dbReference type="ChEBI" id="CHEBI:29917"/>
        <dbReference type="ChEBI" id="CHEBI:33737"/>
        <dbReference type="ChEBI" id="CHEBI:33738"/>
        <dbReference type="ChEBI" id="CHEBI:57586"/>
        <dbReference type="ChEBI" id="CHEBI:57844"/>
        <dbReference type="ChEBI" id="CHEBI:59789"/>
        <dbReference type="ChEBI" id="CHEBI:64428"/>
        <dbReference type="ChEBI" id="CHEBI:149473"/>
        <dbReference type="EC" id="2.8.1.6"/>
    </reaction>
</comment>
<dbReference type="PANTHER" id="PTHR22976:SF2">
    <property type="entry name" value="BIOTIN SYNTHASE, MITOCHONDRIAL"/>
    <property type="match status" value="1"/>
</dbReference>
<keyword evidence="11 13" id="KW-0411">Iron-sulfur</keyword>
<dbReference type="InterPro" id="IPR024177">
    <property type="entry name" value="Biotin_synthase"/>
</dbReference>
<dbReference type="SFLD" id="SFLDG01060">
    <property type="entry name" value="BATS_domain_containing"/>
    <property type="match status" value="1"/>
</dbReference>
<keyword evidence="7 13" id="KW-0001">2Fe-2S</keyword>
<keyword evidence="4 13" id="KW-0004">4Fe-4S</keyword>
<evidence type="ECO:0000256" key="10">
    <source>
        <dbReference type="ARBA" id="ARBA00023004"/>
    </source>
</evidence>
<dbReference type="InterPro" id="IPR058240">
    <property type="entry name" value="rSAM_sf"/>
</dbReference>
<evidence type="ECO:0000256" key="7">
    <source>
        <dbReference type="ARBA" id="ARBA00022714"/>
    </source>
</evidence>
<reference evidence="16" key="1">
    <citation type="journal article" date="2019" name="Int. J. Syst. Evol. Microbiol.">
        <title>The Global Catalogue of Microorganisms (GCM) 10K type strain sequencing project: providing services to taxonomists for standard genome sequencing and annotation.</title>
        <authorList>
            <consortium name="The Broad Institute Genomics Platform"/>
            <consortium name="The Broad Institute Genome Sequencing Center for Infectious Disease"/>
            <person name="Wu L."/>
            <person name="Ma J."/>
        </authorList>
    </citation>
    <scope>NUCLEOTIDE SEQUENCE [LARGE SCALE GENOMIC DNA]</scope>
    <source>
        <strain evidence="16">JCM 18472</strain>
    </source>
</reference>
<evidence type="ECO:0000313" key="16">
    <source>
        <dbReference type="Proteomes" id="UP001500074"/>
    </source>
</evidence>
<evidence type="ECO:0000256" key="11">
    <source>
        <dbReference type="ARBA" id="ARBA00023014"/>
    </source>
</evidence>
<evidence type="ECO:0000313" key="15">
    <source>
        <dbReference type="EMBL" id="GAA5178013.1"/>
    </source>
</evidence>
<evidence type="ECO:0000256" key="6">
    <source>
        <dbReference type="ARBA" id="ARBA00022691"/>
    </source>
</evidence>
<dbReference type="EMBL" id="BAABKI010000028">
    <property type="protein sequence ID" value="GAA5178013.1"/>
    <property type="molecule type" value="Genomic_DNA"/>
</dbReference>
<name>A0ABP9RJP2_9GAMM</name>
<evidence type="ECO:0000256" key="2">
    <source>
        <dbReference type="ARBA" id="ARBA00010765"/>
    </source>
</evidence>
<dbReference type="NCBIfam" id="TIGR00433">
    <property type="entry name" value="bioB"/>
    <property type="match status" value="1"/>
</dbReference>
<dbReference type="EC" id="2.8.1.6" evidence="3 13"/>
<evidence type="ECO:0000256" key="9">
    <source>
        <dbReference type="ARBA" id="ARBA00022756"/>
    </source>
</evidence>
<evidence type="ECO:0000256" key="5">
    <source>
        <dbReference type="ARBA" id="ARBA00022679"/>
    </source>
</evidence>
<organism evidence="15 16">
    <name type="scientific">Modicisalibacter zincidurans</name>
    <dbReference type="NCBI Taxonomy" id="1178777"/>
    <lineage>
        <taxon>Bacteria</taxon>
        <taxon>Pseudomonadati</taxon>
        <taxon>Pseudomonadota</taxon>
        <taxon>Gammaproteobacteria</taxon>
        <taxon>Oceanospirillales</taxon>
        <taxon>Halomonadaceae</taxon>
        <taxon>Modicisalibacter</taxon>
    </lineage>
</organism>
<dbReference type="SFLD" id="SFLDF00272">
    <property type="entry name" value="biotin_synthase"/>
    <property type="match status" value="1"/>
</dbReference>
<comment type="similarity">
    <text evidence="2 13">Belongs to the radical SAM superfamily. Biotin synthase family.</text>
</comment>
<evidence type="ECO:0000256" key="13">
    <source>
        <dbReference type="HAMAP-Rule" id="MF_01694"/>
    </source>
</evidence>
<evidence type="ECO:0000259" key="14">
    <source>
        <dbReference type="PROSITE" id="PS51918"/>
    </source>
</evidence>
<dbReference type="Gene3D" id="3.20.20.70">
    <property type="entry name" value="Aldolase class I"/>
    <property type="match status" value="1"/>
</dbReference>
<dbReference type="Pfam" id="PF04055">
    <property type="entry name" value="Radical_SAM"/>
    <property type="match status" value="1"/>
</dbReference>
<dbReference type="Pfam" id="PF06968">
    <property type="entry name" value="BATS"/>
    <property type="match status" value="1"/>
</dbReference>
<evidence type="ECO:0000256" key="4">
    <source>
        <dbReference type="ARBA" id="ARBA00022485"/>
    </source>
</evidence>
<comment type="subunit">
    <text evidence="13">Homodimer.</text>
</comment>
<comment type="cofactor">
    <cofactor evidence="13">
        <name>[4Fe-4S] cluster</name>
        <dbReference type="ChEBI" id="CHEBI:49883"/>
    </cofactor>
    <text evidence="13">Binds 1 [4Fe-4S] cluster. The cluster is coordinated with 3 cysteines and an exchangeable S-adenosyl-L-methionine.</text>
</comment>
<dbReference type="PANTHER" id="PTHR22976">
    <property type="entry name" value="BIOTIN SYNTHASE"/>
    <property type="match status" value="1"/>
</dbReference>
<keyword evidence="8 13" id="KW-0479">Metal-binding</keyword>
<evidence type="ECO:0000256" key="1">
    <source>
        <dbReference type="ARBA" id="ARBA00004942"/>
    </source>
</evidence>
<keyword evidence="16" id="KW-1185">Reference proteome</keyword>
<dbReference type="Proteomes" id="UP001500074">
    <property type="component" value="Unassembled WGS sequence"/>
</dbReference>
<evidence type="ECO:0000256" key="12">
    <source>
        <dbReference type="ARBA" id="ARBA00051157"/>
    </source>
</evidence>
<accession>A0ABP9RJP2</accession>
<comment type="cofactor">
    <cofactor evidence="13">
        <name>[2Fe-2S] cluster</name>
        <dbReference type="ChEBI" id="CHEBI:190135"/>
    </cofactor>
    <text evidence="13">Binds 1 [2Fe-2S] cluster. The cluster is coordinated with 3 cysteines and 1 arginine.</text>
</comment>
<feature type="binding site" evidence="13">
    <location>
        <position position="69"/>
    </location>
    <ligand>
        <name>[4Fe-4S] cluster</name>
        <dbReference type="ChEBI" id="CHEBI:49883"/>
        <note>4Fe-4S-S-AdoMet</note>
    </ligand>
</feature>
<dbReference type="SUPFAM" id="SSF102114">
    <property type="entry name" value="Radical SAM enzymes"/>
    <property type="match status" value="1"/>
</dbReference>